<accession>A0A976ATY7</accession>
<protein>
    <submittedName>
        <fullName evidence="1">Uncharacterized protein</fullName>
    </submittedName>
</protein>
<sequence length="75" mass="7925">MLCPCVVADCALLHRMGCSAQIGTARAICCYRAGRLAAVRAWLRAAARRLAPARAMLHDYGAGCAAALILCPTKH</sequence>
<dbReference type="EMBL" id="OFTH01000007">
    <property type="protein sequence ID" value="SOZ54173.1"/>
    <property type="molecule type" value="Genomic_DNA"/>
</dbReference>
<proteinExistence type="predicted"/>
<dbReference type="AlphaFoldDB" id="A0A976ATY7"/>
<comment type="caution">
    <text evidence="1">The sequence shown here is derived from an EMBL/GenBank/DDBJ whole genome shotgun (WGS) entry which is preliminary data.</text>
</comment>
<gene>
    <name evidence="1" type="ORF">CBM2613_A150016</name>
</gene>
<organism evidence="1 2">
    <name type="scientific">Cupriavidus taiwanensis</name>
    <dbReference type="NCBI Taxonomy" id="164546"/>
    <lineage>
        <taxon>Bacteria</taxon>
        <taxon>Pseudomonadati</taxon>
        <taxon>Pseudomonadota</taxon>
        <taxon>Betaproteobacteria</taxon>
        <taxon>Burkholderiales</taxon>
        <taxon>Burkholderiaceae</taxon>
        <taxon>Cupriavidus</taxon>
    </lineage>
</organism>
<name>A0A976ATY7_9BURK</name>
<dbReference type="Proteomes" id="UP000256952">
    <property type="component" value="Chromosome CBM2613_a"/>
</dbReference>
<evidence type="ECO:0000313" key="1">
    <source>
        <dbReference type="EMBL" id="SOZ54173.1"/>
    </source>
</evidence>
<evidence type="ECO:0000313" key="2">
    <source>
        <dbReference type="Proteomes" id="UP000256952"/>
    </source>
</evidence>
<reference evidence="1 2" key="1">
    <citation type="submission" date="2018-01" db="EMBL/GenBank/DDBJ databases">
        <authorList>
            <person name="Clerissi C."/>
        </authorList>
    </citation>
    <scope>NUCLEOTIDE SEQUENCE [LARGE SCALE GENOMIC DNA]</scope>
    <source>
        <strain evidence="1">Cupriavidus taiwanensis STM 8556</strain>
    </source>
</reference>